<dbReference type="Proteomes" id="UP001152622">
    <property type="component" value="Chromosome 18"/>
</dbReference>
<dbReference type="InterPro" id="IPR012677">
    <property type="entry name" value="Nucleotide-bd_a/b_plait_sf"/>
</dbReference>
<feature type="region of interest" description="Disordered" evidence="3">
    <location>
        <begin position="142"/>
        <end position="229"/>
    </location>
</feature>
<evidence type="ECO:0000313" key="6">
    <source>
        <dbReference type="Proteomes" id="UP001152622"/>
    </source>
</evidence>
<reference evidence="5" key="1">
    <citation type="journal article" date="2023" name="Science">
        <title>Genome structures resolve the early diversification of teleost fishes.</title>
        <authorList>
            <person name="Parey E."/>
            <person name="Louis A."/>
            <person name="Montfort J."/>
            <person name="Bouchez O."/>
            <person name="Roques C."/>
            <person name="Iampietro C."/>
            <person name="Lluch J."/>
            <person name="Castinel A."/>
            <person name="Donnadieu C."/>
            <person name="Desvignes T."/>
            <person name="Floi Bucao C."/>
            <person name="Jouanno E."/>
            <person name="Wen M."/>
            <person name="Mejri S."/>
            <person name="Dirks R."/>
            <person name="Jansen H."/>
            <person name="Henkel C."/>
            <person name="Chen W.J."/>
            <person name="Zahm M."/>
            <person name="Cabau C."/>
            <person name="Klopp C."/>
            <person name="Thompson A.W."/>
            <person name="Robinson-Rechavi M."/>
            <person name="Braasch I."/>
            <person name="Lecointre G."/>
            <person name="Bobe J."/>
            <person name="Postlethwait J.H."/>
            <person name="Berthelot C."/>
            <person name="Roest Crollius H."/>
            <person name="Guiguen Y."/>
        </authorList>
    </citation>
    <scope>NUCLEOTIDE SEQUENCE</scope>
    <source>
        <strain evidence="5">WJC10195</strain>
    </source>
</reference>
<sequence>MVKIFIGNLPQEADTDELQALFSQYGAVTECAIIKNFAFVHMEDRKSATKAIRNLHLYKLHGTPINVEASHGKNQGPVKLHVANVEKGCDDELRALFEEYGTVSECAVIKNFAFVHMANSEEAMDVIKGLDNSDFQGKRIHVQISKSRPRGEEEEEYGQAPPDRAGYWPPRFPGERPEPGPPGYFRGRFSHPVSHGHGYPPAPPPPPPPPPRRAPYPDRSASYERERERDSYGVVDYYEKYRARPYGITSYEERRVSSIPPPPPASLLRHHEGAPSVLCPRPLRASAPPAAGLLVLRPGPQSHQESSACARRPRWEWVHVRALPPLAAVHVQDPAVRNTTHPRPLRRAGAAAASACTLLLLTAPPARTLKV</sequence>
<accession>A0A9Q1EEV6</accession>
<dbReference type="PANTHER" id="PTHR48025:SF26">
    <property type="entry name" value="HETEROGENEOUS NUCLEAR RIBONUCLEOPROTEIN M-RELATED"/>
    <property type="match status" value="1"/>
</dbReference>
<dbReference type="Gene3D" id="3.30.70.330">
    <property type="match status" value="2"/>
</dbReference>
<feature type="domain" description="RRM" evidence="4">
    <location>
        <begin position="78"/>
        <end position="147"/>
    </location>
</feature>
<evidence type="ECO:0000259" key="4">
    <source>
        <dbReference type="PROSITE" id="PS50102"/>
    </source>
</evidence>
<evidence type="ECO:0000313" key="5">
    <source>
        <dbReference type="EMBL" id="KAJ8337512.1"/>
    </source>
</evidence>
<evidence type="ECO:0000256" key="3">
    <source>
        <dbReference type="SAM" id="MobiDB-lite"/>
    </source>
</evidence>
<keyword evidence="6" id="KW-1185">Reference proteome</keyword>
<organism evidence="5 6">
    <name type="scientific">Synaphobranchus kaupii</name>
    <name type="common">Kaup's arrowtooth eel</name>
    <dbReference type="NCBI Taxonomy" id="118154"/>
    <lineage>
        <taxon>Eukaryota</taxon>
        <taxon>Metazoa</taxon>
        <taxon>Chordata</taxon>
        <taxon>Craniata</taxon>
        <taxon>Vertebrata</taxon>
        <taxon>Euteleostomi</taxon>
        <taxon>Actinopterygii</taxon>
        <taxon>Neopterygii</taxon>
        <taxon>Teleostei</taxon>
        <taxon>Anguilliformes</taxon>
        <taxon>Synaphobranchidae</taxon>
        <taxon>Synaphobranchus</taxon>
    </lineage>
</organism>
<dbReference type="Pfam" id="PF00076">
    <property type="entry name" value="RRM_1"/>
    <property type="match status" value="2"/>
</dbReference>
<protein>
    <recommendedName>
        <fullName evidence="4">RRM domain-containing protein</fullName>
    </recommendedName>
</protein>
<dbReference type="GO" id="GO:0003729">
    <property type="term" value="F:mRNA binding"/>
    <property type="evidence" value="ECO:0007669"/>
    <property type="project" value="TreeGrafter"/>
</dbReference>
<evidence type="ECO:0000256" key="2">
    <source>
        <dbReference type="PROSITE-ProRule" id="PRU00176"/>
    </source>
</evidence>
<dbReference type="SUPFAM" id="SSF54928">
    <property type="entry name" value="RNA-binding domain, RBD"/>
    <property type="match status" value="2"/>
</dbReference>
<dbReference type="PROSITE" id="PS50102">
    <property type="entry name" value="RRM"/>
    <property type="match status" value="2"/>
</dbReference>
<dbReference type="EMBL" id="JAINUF010000018">
    <property type="protein sequence ID" value="KAJ8337512.1"/>
    <property type="molecule type" value="Genomic_DNA"/>
</dbReference>
<dbReference type="OrthoDB" id="79941at2759"/>
<feature type="domain" description="RRM" evidence="4">
    <location>
        <begin position="2"/>
        <end position="72"/>
    </location>
</feature>
<dbReference type="PANTHER" id="PTHR48025">
    <property type="entry name" value="OS02G0815200 PROTEIN"/>
    <property type="match status" value="1"/>
</dbReference>
<dbReference type="InterPro" id="IPR035979">
    <property type="entry name" value="RBD_domain_sf"/>
</dbReference>
<dbReference type="FunFam" id="3.30.70.330:FF:000796">
    <property type="entry name" value="RNA binding motif protein 4.3"/>
    <property type="match status" value="1"/>
</dbReference>
<feature type="compositionally biased region" description="Pro residues" evidence="3">
    <location>
        <begin position="200"/>
        <end position="214"/>
    </location>
</feature>
<keyword evidence="1 2" id="KW-0694">RNA-binding</keyword>
<dbReference type="InterPro" id="IPR000504">
    <property type="entry name" value="RRM_dom"/>
</dbReference>
<dbReference type="FunFam" id="3.30.70.330:FF:000058">
    <property type="entry name" value="RNA-binding motif protein 4"/>
    <property type="match status" value="1"/>
</dbReference>
<name>A0A9Q1EEV6_SYNKA</name>
<dbReference type="CDD" id="cd12343">
    <property type="entry name" value="RRM1_2_CoAA_like"/>
    <property type="match status" value="1"/>
</dbReference>
<dbReference type="InterPro" id="IPR050502">
    <property type="entry name" value="Euk_RNA-bind_prot"/>
</dbReference>
<comment type="caution">
    <text evidence="5">The sequence shown here is derived from an EMBL/GenBank/DDBJ whole genome shotgun (WGS) entry which is preliminary data.</text>
</comment>
<dbReference type="SMART" id="SM00360">
    <property type="entry name" value="RRM"/>
    <property type="match status" value="2"/>
</dbReference>
<proteinExistence type="predicted"/>
<dbReference type="GO" id="GO:0005634">
    <property type="term" value="C:nucleus"/>
    <property type="evidence" value="ECO:0007669"/>
    <property type="project" value="TreeGrafter"/>
</dbReference>
<dbReference type="AlphaFoldDB" id="A0A9Q1EEV6"/>
<gene>
    <name evidence="5" type="ORF">SKAU_G00364780</name>
</gene>
<evidence type="ECO:0000256" key="1">
    <source>
        <dbReference type="ARBA" id="ARBA00022884"/>
    </source>
</evidence>